<dbReference type="Proteomes" id="UP000190774">
    <property type="component" value="Unassembled WGS sequence"/>
</dbReference>
<evidence type="ECO:0000259" key="2">
    <source>
        <dbReference type="SMART" id="SM00922"/>
    </source>
</evidence>
<dbReference type="Gene3D" id="3.20.20.120">
    <property type="entry name" value="Enolase-like C-terminal domain"/>
    <property type="match status" value="1"/>
</dbReference>
<feature type="domain" description="Mandelate racemase/muconate lactonizing enzyme C-terminal" evidence="2">
    <location>
        <begin position="113"/>
        <end position="211"/>
    </location>
</feature>
<dbReference type="AlphaFoldDB" id="A0A1T4Y7P5"/>
<proteinExistence type="predicted"/>
<protein>
    <submittedName>
        <fullName evidence="3">L-alanine-DL-glutamate epimerase</fullName>
    </submittedName>
</protein>
<keyword evidence="1" id="KW-0479">Metal-binding</keyword>
<dbReference type="InterPro" id="IPR029065">
    <property type="entry name" value="Enolase_C-like"/>
</dbReference>
<dbReference type="RefSeq" id="WP_176159405.1">
    <property type="nucleotide sequence ID" value="NZ_FUYE01000008.1"/>
</dbReference>
<dbReference type="GO" id="GO:0046872">
    <property type="term" value="F:metal ion binding"/>
    <property type="evidence" value="ECO:0007669"/>
    <property type="project" value="UniProtKB-KW"/>
</dbReference>
<dbReference type="PANTHER" id="PTHR48073:SF2">
    <property type="entry name" value="O-SUCCINYLBENZOATE SYNTHASE"/>
    <property type="match status" value="1"/>
</dbReference>
<sequence>MPEIELKTLRLTTPFRIAHGASSERQVLRLREGAAVGEAPFVPYYADRPEDSLAWLQGETQGEMPRPVRLALDLLRLDQMPEPTWRVAEQSLGPGRKWAEILACRSFSIPTDLAAFAEQVRETARQFRVLKLKLGSGDLAHDEAIVRTASENAAGATLMADVNGGWTVSQTEELLPKLAPHLALVEQPIHHNLDIAGWQALAAVRQRVGLPLYADESVQNAEDVQRLALYVDGVNVKLLKCASFTGAVEMIQATRQCRLGVILGCMIESSLGTTAAAHLAPWADYVDLDGHLYLADDDYVGITFDASGHLQMPEGSGIGAKPRHRV</sequence>
<evidence type="ECO:0000313" key="4">
    <source>
        <dbReference type="Proteomes" id="UP000190774"/>
    </source>
</evidence>
<dbReference type="SUPFAM" id="SSF51604">
    <property type="entry name" value="Enolase C-terminal domain-like"/>
    <property type="match status" value="1"/>
</dbReference>
<gene>
    <name evidence="3" type="ORF">SAMN02745166_02620</name>
</gene>
<dbReference type="InterPro" id="IPR036849">
    <property type="entry name" value="Enolase-like_C_sf"/>
</dbReference>
<dbReference type="InterPro" id="IPR013342">
    <property type="entry name" value="Mandelate_racemase_C"/>
</dbReference>
<reference evidence="4" key="1">
    <citation type="submission" date="2017-02" db="EMBL/GenBank/DDBJ databases">
        <authorList>
            <person name="Varghese N."/>
            <person name="Submissions S."/>
        </authorList>
    </citation>
    <scope>NUCLEOTIDE SEQUENCE [LARGE SCALE GENOMIC DNA]</scope>
    <source>
        <strain evidence="4">ATCC 700200</strain>
    </source>
</reference>
<keyword evidence="4" id="KW-1185">Reference proteome</keyword>
<dbReference type="SMART" id="SM00922">
    <property type="entry name" value="MR_MLE"/>
    <property type="match status" value="1"/>
</dbReference>
<name>A0A1T4Y7P5_9BACT</name>
<dbReference type="EMBL" id="FUYE01000008">
    <property type="protein sequence ID" value="SKA97817.1"/>
    <property type="molecule type" value="Genomic_DNA"/>
</dbReference>
<dbReference type="Pfam" id="PF13378">
    <property type="entry name" value="MR_MLE_C"/>
    <property type="match status" value="1"/>
</dbReference>
<organism evidence="3 4">
    <name type="scientific">Prosthecobacter debontii</name>
    <dbReference type="NCBI Taxonomy" id="48467"/>
    <lineage>
        <taxon>Bacteria</taxon>
        <taxon>Pseudomonadati</taxon>
        <taxon>Verrucomicrobiota</taxon>
        <taxon>Verrucomicrobiia</taxon>
        <taxon>Verrucomicrobiales</taxon>
        <taxon>Verrucomicrobiaceae</taxon>
        <taxon>Prosthecobacter</taxon>
    </lineage>
</organism>
<evidence type="ECO:0000313" key="3">
    <source>
        <dbReference type="EMBL" id="SKA97817.1"/>
    </source>
</evidence>
<evidence type="ECO:0000256" key="1">
    <source>
        <dbReference type="ARBA" id="ARBA00022723"/>
    </source>
</evidence>
<accession>A0A1T4Y7P5</accession>
<dbReference type="PANTHER" id="PTHR48073">
    <property type="entry name" value="O-SUCCINYLBENZOATE SYNTHASE-RELATED"/>
    <property type="match status" value="1"/>
</dbReference>
<dbReference type="STRING" id="48467.SAMN02745166_02620"/>